<dbReference type="RefSeq" id="WP_344714584.1">
    <property type="nucleotide sequence ID" value="NZ_BAAAWH010000001.1"/>
</dbReference>
<dbReference type="SMART" id="SM00418">
    <property type="entry name" value="HTH_ARSR"/>
    <property type="match status" value="1"/>
</dbReference>
<dbReference type="Proteomes" id="UP001589611">
    <property type="component" value="Unassembled WGS sequence"/>
</dbReference>
<dbReference type="CDD" id="cd00090">
    <property type="entry name" value="HTH_ARSR"/>
    <property type="match status" value="1"/>
</dbReference>
<name>A0ABV5SYP4_9MICO</name>
<accession>A0ABV5SYP4</accession>
<dbReference type="InterPro" id="IPR001845">
    <property type="entry name" value="HTH_ArsR_DNA-bd_dom"/>
</dbReference>
<keyword evidence="3" id="KW-1185">Reference proteome</keyword>
<dbReference type="Gene3D" id="1.10.10.10">
    <property type="entry name" value="Winged helix-like DNA-binding domain superfamily/Winged helix DNA-binding domain"/>
    <property type="match status" value="1"/>
</dbReference>
<organism evidence="2 3">
    <name type="scientific">Microbacterium terregens</name>
    <dbReference type="NCBI Taxonomy" id="69363"/>
    <lineage>
        <taxon>Bacteria</taxon>
        <taxon>Bacillati</taxon>
        <taxon>Actinomycetota</taxon>
        <taxon>Actinomycetes</taxon>
        <taxon>Micrococcales</taxon>
        <taxon>Microbacteriaceae</taxon>
        <taxon>Microbacterium</taxon>
    </lineage>
</organism>
<dbReference type="InterPro" id="IPR011991">
    <property type="entry name" value="ArsR-like_HTH"/>
</dbReference>
<dbReference type="InterPro" id="IPR036388">
    <property type="entry name" value="WH-like_DNA-bd_sf"/>
</dbReference>
<proteinExistence type="predicted"/>
<sequence length="220" mass="22770">MTGLARNNLDALAALGEPVRRALYRAVVASASPLSRDAAAGAVGIPRSTAAVHLDRLVEAGLLTAEHRRLSGRNGPGAGRPTKLYSAAPGDLLASAPERHYELAGDLLASAAERADREGIPVRTALAEEARETGSEIGRAHAPFETALRACGYGPRDDGDGGIVLENCPFHALAGRHTDLICGANLELVRGIADGAGDDREVALEPRAGHCCVAVHPRGT</sequence>
<evidence type="ECO:0000259" key="1">
    <source>
        <dbReference type="SMART" id="SM00418"/>
    </source>
</evidence>
<comment type="caution">
    <text evidence="2">The sequence shown here is derived from an EMBL/GenBank/DDBJ whole genome shotgun (WGS) entry which is preliminary data.</text>
</comment>
<reference evidence="2 3" key="1">
    <citation type="submission" date="2024-09" db="EMBL/GenBank/DDBJ databases">
        <authorList>
            <person name="Sun Q."/>
            <person name="Mori K."/>
        </authorList>
    </citation>
    <scope>NUCLEOTIDE SEQUENCE [LARGE SCALE GENOMIC DNA]</scope>
    <source>
        <strain evidence="2 3">JCM 1342</strain>
    </source>
</reference>
<protein>
    <submittedName>
        <fullName evidence="2">Helix-turn-helix transcriptional regulator</fullName>
    </submittedName>
</protein>
<dbReference type="SUPFAM" id="SSF46785">
    <property type="entry name" value="Winged helix' DNA-binding domain"/>
    <property type="match status" value="1"/>
</dbReference>
<dbReference type="Pfam" id="PF12840">
    <property type="entry name" value="HTH_20"/>
    <property type="match status" value="1"/>
</dbReference>
<gene>
    <name evidence="2" type="ORF">ACFFPJ_06635</name>
</gene>
<dbReference type="InterPro" id="IPR036390">
    <property type="entry name" value="WH_DNA-bd_sf"/>
</dbReference>
<evidence type="ECO:0000313" key="3">
    <source>
        <dbReference type="Proteomes" id="UP001589611"/>
    </source>
</evidence>
<feature type="domain" description="HTH arsR-type" evidence="1">
    <location>
        <begin position="10"/>
        <end position="113"/>
    </location>
</feature>
<evidence type="ECO:0000313" key="2">
    <source>
        <dbReference type="EMBL" id="MFB9645469.1"/>
    </source>
</evidence>
<dbReference type="EMBL" id="JBHMBE010000002">
    <property type="protein sequence ID" value="MFB9645469.1"/>
    <property type="molecule type" value="Genomic_DNA"/>
</dbReference>